<comment type="caution">
    <text evidence="2">The sequence shown here is derived from an EMBL/GenBank/DDBJ whole genome shotgun (WGS) entry which is preliminary data.</text>
</comment>
<feature type="transmembrane region" description="Helical" evidence="1">
    <location>
        <begin position="85"/>
        <end position="106"/>
    </location>
</feature>
<feature type="transmembrane region" description="Helical" evidence="1">
    <location>
        <begin position="226"/>
        <end position="244"/>
    </location>
</feature>
<reference evidence="2 3" key="1">
    <citation type="submission" date="2021-01" db="EMBL/GenBank/DDBJ databases">
        <title>Whole genome shotgun sequence of Planotetraspora mira NBRC 15435.</title>
        <authorList>
            <person name="Komaki H."/>
            <person name="Tamura T."/>
        </authorList>
    </citation>
    <scope>NUCLEOTIDE SEQUENCE [LARGE SCALE GENOMIC DNA]</scope>
    <source>
        <strain evidence="2 3">NBRC 15435</strain>
    </source>
</reference>
<organism evidence="2 3">
    <name type="scientific">Planotetraspora mira</name>
    <dbReference type="NCBI Taxonomy" id="58121"/>
    <lineage>
        <taxon>Bacteria</taxon>
        <taxon>Bacillati</taxon>
        <taxon>Actinomycetota</taxon>
        <taxon>Actinomycetes</taxon>
        <taxon>Streptosporangiales</taxon>
        <taxon>Streptosporangiaceae</taxon>
        <taxon>Planotetraspora</taxon>
    </lineage>
</organism>
<feature type="transmembrane region" description="Helical" evidence="1">
    <location>
        <begin position="118"/>
        <end position="134"/>
    </location>
</feature>
<evidence type="ECO:0000256" key="1">
    <source>
        <dbReference type="SAM" id="Phobius"/>
    </source>
</evidence>
<accession>A0A8J3X9Q2</accession>
<dbReference type="AlphaFoldDB" id="A0A8J3X9Q2"/>
<feature type="transmembrane region" description="Helical" evidence="1">
    <location>
        <begin position="358"/>
        <end position="377"/>
    </location>
</feature>
<feature type="transmembrane region" description="Helical" evidence="1">
    <location>
        <begin position="140"/>
        <end position="159"/>
    </location>
</feature>
<feature type="transmembrane region" description="Helical" evidence="1">
    <location>
        <begin position="327"/>
        <end position="346"/>
    </location>
</feature>
<dbReference type="RefSeq" id="WP_203956932.1">
    <property type="nucleotide sequence ID" value="NZ_BOOO01000038.1"/>
</dbReference>
<keyword evidence="1" id="KW-0472">Membrane</keyword>
<evidence type="ECO:0000313" key="3">
    <source>
        <dbReference type="Proteomes" id="UP000650628"/>
    </source>
</evidence>
<proteinExistence type="predicted"/>
<gene>
    <name evidence="2" type="ORF">Pmi06nite_65220</name>
</gene>
<evidence type="ECO:0000313" key="2">
    <source>
        <dbReference type="EMBL" id="GII33080.1"/>
    </source>
</evidence>
<keyword evidence="1" id="KW-0812">Transmembrane</keyword>
<protein>
    <submittedName>
        <fullName evidence="2">Uncharacterized protein</fullName>
    </submittedName>
</protein>
<dbReference type="Proteomes" id="UP000650628">
    <property type="component" value="Unassembled WGS sequence"/>
</dbReference>
<feature type="transmembrane region" description="Helical" evidence="1">
    <location>
        <begin position="300"/>
        <end position="320"/>
    </location>
</feature>
<feature type="transmembrane region" description="Helical" evidence="1">
    <location>
        <begin position="193"/>
        <end position="214"/>
    </location>
</feature>
<keyword evidence="3" id="KW-1185">Reference proteome</keyword>
<keyword evidence="1" id="KW-1133">Transmembrane helix</keyword>
<dbReference type="EMBL" id="BOOO01000038">
    <property type="protein sequence ID" value="GII33080.1"/>
    <property type="molecule type" value="Genomic_DNA"/>
</dbReference>
<name>A0A8J3X9Q2_9ACTN</name>
<feature type="transmembrane region" description="Helical" evidence="1">
    <location>
        <begin position="397"/>
        <end position="420"/>
    </location>
</feature>
<sequence>MSPRISPPTWRHGKKVAGAAWAMIALSVVCQVVALRATWYSVDDFRFVALATEGPPGWSYLTQPVYGQLMPGGLFLTWILTWAAGYNWVLTWSVVLLMQVGAYVYVLRTLRLLFGDRPAILVPLAFYLFSPLTVPSVAWYSAAMLSVTLQLAVAAALYAHVRHLREGTLRSGLRTVAWTAFGLLFFIKAAVIPLLLVVVTLFAAPLVVPGVRGLRDALRLLLRQRLLLVLHGLLLAGYGAFYLVTGATASSYVPVGVERGIGLLPYIGRVIGETFLTGAVGGPAGWQPGAGHFANAAPPALLLGFAWLVWALAVAASLVFRRGAWRAWLVLLTWLLVADALFTWLGRATAWSGWELRYVADAAPVLAVCLALAFLPVRDLPGNGNRTYLIRPPSGPAVKATAGVLAGAMAALSILSAGSFGKLIDTTEQRAYIGNAARALAAAPAGTAVYPTDVPMEMPIPATGLTDLTSRVLAPVAPQWAVDSMRAPKPATEPRVFDDKGDLVKMTIKGGGLLGPPAGLPCFPTIGDVVDLPLSTDGGPLTVAGLGYAAFADTTASATVDGRRLTLPLKRGDGVVYFPVRSAVRSLPLTVTGGTCVKAIAVGEPAPVEPS</sequence>